<comment type="caution">
    <text evidence="7">The sequence shown here is derived from an EMBL/GenBank/DDBJ whole genome shotgun (WGS) entry which is preliminary data.</text>
</comment>
<keyword evidence="4 6" id="KW-1133">Transmembrane helix</keyword>
<reference evidence="7 8" key="1">
    <citation type="submission" date="2024-05" db="EMBL/GenBank/DDBJ databases">
        <authorList>
            <person name="Yi C."/>
        </authorList>
    </citation>
    <scope>NUCLEOTIDE SEQUENCE [LARGE SCALE GENOMIC DNA]</scope>
    <source>
        <strain evidence="7 8">XS13</strain>
    </source>
</reference>
<keyword evidence="3 6" id="KW-0812">Transmembrane</keyword>
<evidence type="ECO:0000256" key="5">
    <source>
        <dbReference type="ARBA" id="ARBA00023136"/>
    </source>
</evidence>
<comment type="subcellular location">
    <subcellularLocation>
        <location evidence="1">Membrane</location>
        <topology evidence="1">Multi-pass membrane protein</topology>
    </subcellularLocation>
</comment>
<protein>
    <submittedName>
        <fullName evidence="7">Tryptophan-rich sensory protein</fullName>
    </submittedName>
</protein>
<dbReference type="InterPro" id="IPR004307">
    <property type="entry name" value="TspO_MBR"/>
</dbReference>
<dbReference type="Proteomes" id="UP001484097">
    <property type="component" value="Unassembled WGS sequence"/>
</dbReference>
<feature type="transmembrane region" description="Helical" evidence="6">
    <location>
        <begin position="223"/>
        <end position="239"/>
    </location>
</feature>
<keyword evidence="8" id="KW-1185">Reference proteome</keyword>
<evidence type="ECO:0000313" key="8">
    <source>
        <dbReference type="Proteomes" id="UP001484097"/>
    </source>
</evidence>
<evidence type="ECO:0000313" key="7">
    <source>
        <dbReference type="EMBL" id="MEO9248085.1"/>
    </source>
</evidence>
<evidence type="ECO:0000256" key="2">
    <source>
        <dbReference type="ARBA" id="ARBA00007524"/>
    </source>
</evidence>
<feature type="transmembrane region" description="Helical" evidence="6">
    <location>
        <begin position="20"/>
        <end position="41"/>
    </location>
</feature>
<proteinExistence type="inferred from homology"/>
<evidence type="ECO:0000256" key="3">
    <source>
        <dbReference type="ARBA" id="ARBA00022692"/>
    </source>
</evidence>
<dbReference type="Gene3D" id="1.20.1260.100">
    <property type="entry name" value="TspO/MBR protein"/>
    <property type="match status" value="1"/>
</dbReference>
<gene>
    <name evidence="7" type="ORF">ABDK96_10355</name>
</gene>
<sequence>MDTTHRAGPEPADPSRGADVGLGVPLLVLASGIVATAGAFLGSGVLGGTPIAEAAGGWLGEDSTPLAPASGAFRIWSLIYLGLLAYSVWQVLPAQRRSGRQRALRPWAVAAMLLNAAWIWSVQLGWLNASLLVIAVLLAVLGRILVLLVRTGPEGRVDAVVTDGTFGLYLGWVTIATVANVSAVLGAAGVDGLGLPVPVLASVVLAVAALIGVATAWRSGGRLAPALALAWGLAWIAVGRLDGGLESPGSAVAAAIASAVVLGSAVLIRLTTSRKRRSEIRG</sequence>
<keyword evidence="5 6" id="KW-0472">Membrane</keyword>
<feature type="transmembrane region" description="Helical" evidence="6">
    <location>
        <begin position="104"/>
        <end position="120"/>
    </location>
</feature>
<dbReference type="PANTHER" id="PTHR33802">
    <property type="entry name" value="SI:CH211-161H7.5-RELATED"/>
    <property type="match status" value="1"/>
</dbReference>
<comment type="similarity">
    <text evidence="2">Belongs to the TspO/BZRP family.</text>
</comment>
<feature type="transmembrane region" description="Helical" evidence="6">
    <location>
        <begin position="195"/>
        <end position="216"/>
    </location>
</feature>
<name>A0ABV0IIU3_9MICC</name>
<feature type="transmembrane region" description="Helical" evidence="6">
    <location>
        <begin position="73"/>
        <end position="92"/>
    </location>
</feature>
<dbReference type="RefSeq" id="WP_347920704.1">
    <property type="nucleotide sequence ID" value="NZ_JBDXMX010000004.1"/>
</dbReference>
<dbReference type="Pfam" id="PF03073">
    <property type="entry name" value="TspO_MBR"/>
    <property type="match status" value="1"/>
</dbReference>
<accession>A0ABV0IIU3</accession>
<dbReference type="PANTHER" id="PTHR33802:SF1">
    <property type="entry name" value="XK-RELATED PROTEIN"/>
    <property type="match status" value="1"/>
</dbReference>
<feature type="transmembrane region" description="Helical" evidence="6">
    <location>
        <begin position="169"/>
        <end position="189"/>
    </location>
</feature>
<evidence type="ECO:0000256" key="4">
    <source>
        <dbReference type="ARBA" id="ARBA00022989"/>
    </source>
</evidence>
<feature type="transmembrane region" description="Helical" evidence="6">
    <location>
        <begin position="251"/>
        <end position="271"/>
    </location>
</feature>
<evidence type="ECO:0000256" key="1">
    <source>
        <dbReference type="ARBA" id="ARBA00004141"/>
    </source>
</evidence>
<dbReference type="InterPro" id="IPR038330">
    <property type="entry name" value="TspO/MBR-related_sf"/>
</dbReference>
<feature type="transmembrane region" description="Helical" evidence="6">
    <location>
        <begin position="126"/>
        <end position="149"/>
    </location>
</feature>
<dbReference type="EMBL" id="JBDXMX010000004">
    <property type="protein sequence ID" value="MEO9248085.1"/>
    <property type="molecule type" value="Genomic_DNA"/>
</dbReference>
<evidence type="ECO:0000256" key="6">
    <source>
        <dbReference type="SAM" id="Phobius"/>
    </source>
</evidence>
<organism evidence="7 8">
    <name type="scientific">Citricoccus nitrophenolicus</name>
    <dbReference type="NCBI Taxonomy" id="863575"/>
    <lineage>
        <taxon>Bacteria</taxon>
        <taxon>Bacillati</taxon>
        <taxon>Actinomycetota</taxon>
        <taxon>Actinomycetes</taxon>
        <taxon>Micrococcales</taxon>
        <taxon>Micrococcaceae</taxon>
        <taxon>Citricoccus</taxon>
    </lineage>
</organism>